<evidence type="ECO:0000313" key="2">
    <source>
        <dbReference type="EnsemblMetazoa" id="XP_044317573.1"/>
    </source>
</evidence>
<accession>A0ABM5JFG8</accession>
<evidence type="ECO:0000256" key="1">
    <source>
        <dbReference type="SAM" id="MobiDB-lite"/>
    </source>
</evidence>
<feature type="compositionally biased region" description="Acidic residues" evidence="1">
    <location>
        <begin position="9"/>
        <end position="20"/>
    </location>
</feature>
<dbReference type="EnsemblMetazoa" id="XM_044461638.1">
    <property type="protein sequence ID" value="XP_044317573.1"/>
    <property type="gene ID" value="LOC123038079"/>
</dbReference>
<protein>
    <submittedName>
        <fullName evidence="2">Uncharacterized protein</fullName>
    </submittedName>
</protein>
<keyword evidence="3" id="KW-1185">Reference proteome</keyword>
<feature type="region of interest" description="Disordered" evidence="1">
    <location>
        <begin position="1"/>
        <end position="29"/>
    </location>
</feature>
<evidence type="ECO:0000313" key="3">
    <source>
        <dbReference type="Proteomes" id="UP001652680"/>
    </source>
</evidence>
<reference evidence="3" key="1">
    <citation type="journal article" date="2021" name="Elife">
        <title>Highly contiguous assemblies of 101 drosophilid genomes.</title>
        <authorList>
            <person name="Kim B.Y."/>
            <person name="Wang J.R."/>
            <person name="Miller D.E."/>
            <person name="Barmina O."/>
            <person name="Delaney E."/>
            <person name="Thompson A."/>
            <person name="Comeault A.A."/>
            <person name="Peede D."/>
            <person name="D'Agostino E.R."/>
            <person name="Pelaez J."/>
            <person name="Aguilar J.M."/>
            <person name="Haji D."/>
            <person name="Matsunaga T."/>
            <person name="Armstrong E.E."/>
            <person name="Zych M."/>
            <person name="Ogawa Y."/>
            <person name="Stamenkovic-Radak M."/>
            <person name="Jelic M."/>
            <person name="Veselinovic M.S."/>
            <person name="Tanaskovic M."/>
            <person name="Eric P."/>
            <person name="Gao J.J."/>
            <person name="Katoh T.K."/>
            <person name="Toda M.J."/>
            <person name="Watabe H."/>
            <person name="Watada M."/>
            <person name="Davis J.S."/>
            <person name="Moyle L.C."/>
            <person name="Manoli G."/>
            <person name="Bertolini E."/>
            <person name="Kostal V."/>
            <person name="Hawley R.S."/>
            <person name="Takahashi A."/>
            <person name="Jones C.D."/>
            <person name="Price D.K."/>
            <person name="Whiteman N."/>
            <person name="Kopp A."/>
            <person name="Matute D.R."/>
            <person name="Petrov D.A."/>
        </authorList>
    </citation>
    <scope>NUCLEOTIDE SEQUENCE [LARGE SCALE GENOMIC DNA]</scope>
</reference>
<dbReference type="Proteomes" id="UP001652680">
    <property type="component" value="Unassembled WGS sequence"/>
</dbReference>
<proteinExistence type="predicted"/>
<name>A0ABM5JFG8_DRORH</name>
<sequence>MDFGQPNSEPEDYIDPEEPPDDHLTRPDMEYLDNDNEVKVNDDHNESYDHLTFDQPEINISSDTNIQSYDDHLTTEFDVVGEFDEHNTLDDENNQEDSDLPNNLIHQNDRADELEVEDRIVRYAMHQWHEET</sequence>
<dbReference type="RefSeq" id="XP_044317573.1">
    <property type="nucleotide sequence ID" value="XM_044461638.1"/>
</dbReference>
<dbReference type="GeneID" id="123038079"/>
<reference evidence="2" key="2">
    <citation type="submission" date="2025-05" db="UniProtKB">
        <authorList>
            <consortium name="EnsemblMetazoa"/>
        </authorList>
    </citation>
    <scope>IDENTIFICATION</scope>
</reference>
<organism evidence="2 3">
    <name type="scientific">Drosophila rhopaloa</name>
    <name type="common">Fruit fly</name>
    <dbReference type="NCBI Taxonomy" id="1041015"/>
    <lineage>
        <taxon>Eukaryota</taxon>
        <taxon>Metazoa</taxon>
        <taxon>Ecdysozoa</taxon>
        <taxon>Arthropoda</taxon>
        <taxon>Hexapoda</taxon>
        <taxon>Insecta</taxon>
        <taxon>Pterygota</taxon>
        <taxon>Neoptera</taxon>
        <taxon>Endopterygota</taxon>
        <taxon>Diptera</taxon>
        <taxon>Brachycera</taxon>
        <taxon>Muscomorpha</taxon>
        <taxon>Ephydroidea</taxon>
        <taxon>Drosophilidae</taxon>
        <taxon>Drosophila</taxon>
        <taxon>Sophophora</taxon>
    </lineage>
</organism>